<dbReference type="EMBL" id="JBJKBG010000003">
    <property type="protein sequence ID" value="KAL3747721.1"/>
    <property type="molecule type" value="Genomic_DNA"/>
</dbReference>
<dbReference type="Proteomes" id="UP001634007">
    <property type="component" value="Unassembled WGS sequence"/>
</dbReference>
<feature type="domain" description="Phytocyanin" evidence="5">
    <location>
        <begin position="169"/>
        <end position="254"/>
    </location>
</feature>
<organism evidence="7 8">
    <name type="scientific">Eucalyptus globulus</name>
    <name type="common">Tasmanian blue gum</name>
    <dbReference type="NCBI Taxonomy" id="34317"/>
    <lineage>
        <taxon>Eukaryota</taxon>
        <taxon>Viridiplantae</taxon>
        <taxon>Streptophyta</taxon>
        <taxon>Embryophyta</taxon>
        <taxon>Tracheophyta</taxon>
        <taxon>Spermatophyta</taxon>
        <taxon>Magnoliopsida</taxon>
        <taxon>eudicotyledons</taxon>
        <taxon>Gunneridae</taxon>
        <taxon>Pentapetalae</taxon>
        <taxon>rosids</taxon>
        <taxon>malvids</taxon>
        <taxon>Myrtales</taxon>
        <taxon>Myrtaceae</taxon>
        <taxon>Myrtoideae</taxon>
        <taxon>Eucalypteae</taxon>
        <taxon>Eucalyptus</taxon>
    </lineage>
</organism>
<evidence type="ECO:0000313" key="8">
    <source>
        <dbReference type="Proteomes" id="UP001634007"/>
    </source>
</evidence>
<dbReference type="PRINTS" id="PR01217">
    <property type="entry name" value="PRICHEXTENSN"/>
</dbReference>
<evidence type="ECO:0000313" key="7">
    <source>
        <dbReference type="EMBL" id="KAL3747721.1"/>
    </source>
</evidence>
<name>A0ABD3L7C3_EUCGL</name>
<proteinExistence type="predicted"/>
<feature type="region of interest" description="Disordered" evidence="3">
    <location>
        <begin position="129"/>
        <end position="157"/>
    </location>
</feature>
<dbReference type="EMBL" id="JBJKBG010000003">
    <property type="protein sequence ID" value="KAL3747719.1"/>
    <property type="molecule type" value="Genomic_DNA"/>
</dbReference>
<dbReference type="FunFam" id="2.60.40.420:FF:000034">
    <property type="entry name" value="Cupredoxin superfamily protein"/>
    <property type="match status" value="2"/>
</dbReference>
<dbReference type="InterPro" id="IPR039391">
    <property type="entry name" value="Phytocyanin-like"/>
</dbReference>
<keyword evidence="4" id="KW-0732">Signal</keyword>
<comment type="caution">
    <text evidence="7">The sequence shown here is derived from an EMBL/GenBank/DDBJ whole genome shotgun (WGS) entry which is preliminary data.</text>
</comment>
<dbReference type="AlphaFoldDB" id="A0ABD3L7C3"/>
<keyword evidence="2" id="KW-0325">Glycoprotein</keyword>
<evidence type="ECO:0000256" key="2">
    <source>
        <dbReference type="ARBA" id="ARBA00023180"/>
    </source>
</evidence>
<dbReference type="Pfam" id="PF02298">
    <property type="entry name" value="Cu_bind_like"/>
    <property type="match status" value="2"/>
</dbReference>
<feature type="compositionally biased region" description="Low complexity" evidence="3">
    <location>
        <begin position="262"/>
        <end position="310"/>
    </location>
</feature>
<evidence type="ECO:0000313" key="6">
    <source>
        <dbReference type="EMBL" id="KAL3747719.1"/>
    </source>
</evidence>
<gene>
    <name evidence="6" type="ORF">ACJRO7_016513</name>
    <name evidence="7" type="ORF">ACJRO7_016515</name>
</gene>
<feature type="signal peptide" evidence="4">
    <location>
        <begin position="1"/>
        <end position="23"/>
    </location>
</feature>
<feature type="region of interest" description="Disordered" evidence="3">
    <location>
        <begin position="262"/>
        <end position="322"/>
    </location>
</feature>
<feature type="compositionally biased region" description="Low complexity" evidence="3">
    <location>
        <begin position="146"/>
        <end position="157"/>
    </location>
</feature>
<feature type="compositionally biased region" description="Pro residues" evidence="3">
    <location>
        <begin position="133"/>
        <end position="145"/>
    </location>
</feature>
<dbReference type="InterPro" id="IPR003245">
    <property type="entry name" value="Phytocyanin_dom"/>
</dbReference>
<evidence type="ECO:0000256" key="3">
    <source>
        <dbReference type="SAM" id="MobiDB-lite"/>
    </source>
</evidence>
<keyword evidence="1" id="KW-1015">Disulfide bond</keyword>
<feature type="compositionally biased region" description="Basic residues" evidence="3">
    <location>
        <begin position="313"/>
        <end position="322"/>
    </location>
</feature>
<feature type="domain" description="Phytocyanin" evidence="5">
    <location>
        <begin position="43"/>
        <end position="119"/>
    </location>
</feature>
<dbReference type="PANTHER" id="PTHR33021:SF494">
    <property type="entry name" value="BLUE COPPER PROTEIN"/>
    <property type="match status" value="1"/>
</dbReference>
<evidence type="ECO:0000256" key="4">
    <source>
        <dbReference type="SAM" id="SignalP"/>
    </source>
</evidence>
<dbReference type="SUPFAM" id="SSF49503">
    <property type="entry name" value="Cupredoxins"/>
    <property type="match status" value="2"/>
</dbReference>
<keyword evidence="8" id="KW-1185">Reference proteome</keyword>
<dbReference type="InterPro" id="IPR008972">
    <property type="entry name" value="Cupredoxin"/>
</dbReference>
<dbReference type="PANTHER" id="PTHR33021">
    <property type="entry name" value="BLUE COPPER PROTEIN"/>
    <property type="match status" value="1"/>
</dbReference>
<evidence type="ECO:0000259" key="5">
    <source>
        <dbReference type="Pfam" id="PF02298"/>
    </source>
</evidence>
<protein>
    <recommendedName>
        <fullName evidence="5">Phytocyanin domain-containing protein</fullName>
    </recommendedName>
</protein>
<dbReference type="Gene3D" id="2.60.40.420">
    <property type="entry name" value="Cupredoxins - blue copper proteins"/>
    <property type="match status" value="2"/>
</dbReference>
<sequence length="322" mass="33780">MARGMNMLVLMVFLGAAIQSCRAQTTHVVGDSLGWVVPPGGAIAYSTWAANETFVVGDTLVFNFTTGMDDVAKVTKAAYDSCNFTSPISRWTNGPATITLNQSGEHFFISTFDRRCSLGEKLAINVSAASGPAPAPTTTPTPPAASAPTPTTTPTRSPVTYTVGDVVGWNVLVNTTQAYALWAANKTFMVGDTLVFNFVNGTQNVAEVTKSAYDSCNTTSTISVYTVPPVRIILAAPGEHFYTSTYPDRCSLGQKLAINVTSSSATTPSPSPAATTPSPSSLSPATRPSSTATPPSTSTSPSPPSTTTTTSERRKKKTRRSL</sequence>
<reference evidence="7 8" key="1">
    <citation type="submission" date="2024-11" db="EMBL/GenBank/DDBJ databases">
        <title>Chromosome-level genome assembly of Eucalyptus globulus Labill. provides insights into its genome evolution.</title>
        <authorList>
            <person name="Li X."/>
        </authorList>
    </citation>
    <scope>NUCLEOTIDE SEQUENCE [LARGE SCALE GENOMIC DNA]</scope>
    <source>
        <strain evidence="7">CL2024</strain>
        <tissue evidence="7">Fresh tender leaves</tissue>
    </source>
</reference>
<accession>A0ABD3L7C3</accession>
<evidence type="ECO:0000256" key="1">
    <source>
        <dbReference type="ARBA" id="ARBA00023157"/>
    </source>
</evidence>
<feature type="chain" id="PRO_5044724882" description="Phytocyanin domain-containing protein" evidence="4">
    <location>
        <begin position="24"/>
        <end position="322"/>
    </location>
</feature>